<evidence type="ECO:0000259" key="1">
    <source>
        <dbReference type="PROSITE" id="PS50887"/>
    </source>
</evidence>
<dbReference type="GO" id="GO:1902201">
    <property type="term" value="P:negative regulation of bacterial-type flagellum-dependent cell motility"/>
    <property type="evidence" value="ECO:0007669"/>
    <property type="project" value="TreeGrafter"/>
</dbReference>
<dbReference type="NCBIfam" id="TIGR00254">
    <property type="entry name" value="GGDEF"/>
    <property type="match status" value="1"/>
</dbReference>
<dbReference type="SUPFAM" id="SSF55073">
    <property type="entry name" value="Nucleotide cyclase"/>
    <property type="match status" value="1"/>
</dbReference>
<organism evidence="2 3">
    <name type="scientific">Streptomyces chartreusis</name>
    <dbReference type="NCBI Taxonomy" id="1969"/>
    <lineage>
        <taxon>Bacteria</taxon>
        <taxon>Bacillati</taxon>
        <taxon>Actinomycetota</taxon>
        <taxon>Actinomycetes</taxon>
        <taxon>Kitasatosporales</taxon>
        <taxon>Streptomycetaceae</taxon>
        <taxon>Streptomyces</taxon>
    </lineage>
</organism>
<sequence length="207" mass="21652">MTSAVDRATVDPAAALTAARAELHTGQPSLNTLAQLAQVTETLLAQVDHLADQLTEARTCPLTGLPTRTLWRAQAEEVAATGPTAVIMVDLNDFKPVNDSLGHAAGDAVLAEIGSRAGTWASGRGCAGRLGGDEFAFAVRDEPGLMRAITALRGRLAAPIVHDSLHLVVGASLGAARVHGPTPQALSEALHKADQRMYREKGQTGRR</sequence>
<dbReference type="InterPro" id="IPR050469">
    <property type="entry name" value="Diguanylate_Cyclase"/>
</dbReference>
<dbReference type="Proteomes" id="UP000509418">
    <property type="component" value="Chromosome"/>
</dbReference>
<protein>
    <submittedName>
        <fullName evidence="2">GGDEF domain-containing protein</fullName>
    </submittedName>
</protein>
<dbReference type="RefSeq" id="WP_176576335.1">
    <property type="nucleotide sequence ID" value="NZ_CBDRGH010000069.1"/>
</dbReference>
<dbReference type="CDD" id="cd01949">
    <property type="entry name" value="GGDEF"/>
    <property type="match status" value="1"/>
</dbReference>
<accession>A0A7H8T9W7</accession>
<dbReference type="EMBL" id="CP056041">
    <property type="protein sequence ID" value="QKZ20275.1"/>
    <property type="molecule type" value="Genomic_DNA"/>
</dbReference>
<dbReference type="Gene3D" id="3.30.70.270">
    <property type="match status" value="1"/>
</dbReference>
<dbReference type="GO" id="GO:0005886">
    <property type="term" value="C:plasma membrane"/>
    <property type="evidence" value="ECO:0007669"/>
    <property type="project" value="TreeGrafter"/>
</dbReference>
<gene>
    <name evidence="2" type="ORF">HUT05_24740</name>
</gene>
<dbReference type="PROSITE" id="PS50887">
    <property type="entry name" value="GGDEF"/>
    <property type="match status" value="1"/>
</dbReference>
<reference evidence="2 3" key="1">
    <citation type="submission" date="2020-06" db="EMBL/GenBank/DDBJ databases">
        <title>Genome mining for natural products.</title>
        <authorList>
            <person name="Zhang B."/>
            <person name="Shi J."/>
            <person name="Ge H."/>
        </authorList>
    </citation>
    <scope>NUCLEOTIDE SEQUENCE [LARGE SCALE GENOMIC DNA]</scope>
    <source>
        <strain evidence="2 3">NA02069</strain>
    </source>
</reference>
<dbReference type="InterPro" id="IPR029787">
    <property type="entry name" value="Nucleotide_cyclase"/>
</dbReference>
<name>A0A7H8T9W7_STRCX</name>
<evidence type="ECO:0000313" key="2">
    <source>
        <dbReference type="EMBL" id="QKZ20275.1"/>
    </source>
</evidence>
<dbReference type="SMART" id="SM00267">
    <property type="entry name" value="GGDEF"/>
    <property type="match status" value="1"/>
</dbReference>
<dbReference type="AlphaFoldDB" id="A0A7H8T9W7"/>
<dbReference type="GO" id="GO:0043709">
    <property type="term" value="P:cell adhesion involved in single-species biofilm formation"/>
    <property type="evidence" value="ECO:0007669"/>
    <property type="project" value="TreeGrafter"/>
</dbReference>
<dbReference type="InterPro" id="IPR000160">
    <property type="entry name" value="GGDEF_dom"/>
</dbReference>
<evidence type="ECO:0000313" key="3">
    <source>
        <dbReference type="Proteomes" id="UP000509418"/>
    </source>
</evidence>
<dbReference type="PANTHER" id="PTHR45138:SF9">
    <property type="entry name" value="DIGUANYLATE CYCLASE DGCM-RELATED"/>
    <property type="match status" value="1"/>
</dbReference>
<dbReference type="Pfam" id="PF00990">
    <property type="entry name" value="GGDEF"/>
    <property type="match status" value="1"/>
</dbReference>
<dbReference type="InterPro" id="IPR043128">
    <property type="entry name" value="Rev_trsase/Diguanyl_cyclase"/>
</dbReference>
<dbReference type="GO" id="GO:0052621">
    <property type="term" value="F:diguanylate cyclase activity"/>
    <property type="evidence" value="ECO:0007669"/>
    <property type="project" value="TreeGrafter"/>
</dbReference>
<proteinExistence type="predicted"/>
<feature type="domain" description="GGDEF" evidence="1">
    <location>
        <begin position="82"/>
        <end position="207"/>
    </location>
</feature>
<dbReference type="PANTHER" id="PTHR45138">
    <property type="entry name" value="REGULATORY COMPONENTS OF SENSORY TRANSDUCTION SYSTEM"/>
    <property type="match status" value="1"/>
</dbReference>
<keyword evidence="3" id="KW-1185">Reference proteome</keyword>